<proteinExistence type="predicted"/>
<keyword evidence="3" id="KW-1185">Reference proteome</keyword>
<dbReference type="RefSeq" id="WP_046496887.1">
    <property type="nucleotide sequence ID" value="NZ_CGIH01000026.1"/>
</dbReference>
<protein>
    <submittedName>
        <fullName evidence="2">Uncharacterized</fullName>
    </submittedName>
</protein>
<dbReference type="STRING" id="690567.1367"/>
<dbReference type="Pfam" id="PF09989">
    <property type="entry name" value="DUF2229"/>
    <property type="match status" value="1"/>
</dbReference>
<dbReference type="Proteomes" id="UP000045545">
    <property type="component" value="Unassembled WGS sequence"/>
</dbReference>
<dbReference type="PANTHER" id="PTHR32329">
    <property type="entry name" value="BIFUNCTIONAL PROTEIN [INCLUDES 2-HYDROXYACYL-COA DEHYDRATASE (N-TER) AND ITS ACTIVATOR DOMAIN (C_TERM)-RELATED"/>
    <property type="match status" value="1"/>
</dbReference>
<accession>A0A0E4C8L3</accession>
<dbReference type="InterPro" id="IPR018709">
    <property type="entry name" value="CoA_activase_DUF2229"/>
</dbReference>
<evidence type="ECO:0000259" key="1">
    <source>
        <dbReference type="Pfam" id="PF09989"/>
    </source>
</evidence>
<dbReference type="InterPro" id="IPR051805">
    <property type="entry name" value="Dehydratase_Activator_Redct"/>
</dbReference>
<dbReference type="Gene3D" id="3.40.50.11900">
    <property type="match status" value="1"/>
</dbReference>
<dbReference type="OrthoDB" id="9780120at2"/>
<evidence type="ECO:0000313" key="2">
    <source>
        <dbReference type="EMBL" id="CFX51831.1"/>
    </source>
</evidence>
<organism evidence="2 3">
    <name type="scientific">Syntrophomonas zehnderi OL-4</name>
    <dbReference type="NCBI Taxonomy" id="690567"/>
    <lineage>
        <taxon>Bacteria</taxon>
        <taxon>Bacillati</taxon>
        <taxon>Bacillota</taxon>
        <taxon>Clostridia</taxon>
        <taxon>Eubacteriales</taxon>
        <taxon>Syntrophomonadaceae</taxon>
        <taxon>Syntrophomonas</taxon>
    </lineage>
</organism>
<reference evidence="2 3" key="1">
    <citation type="submission" date="2015-03" db="EMBL/GenBank/DDBJ databases">
        <authorList>
            <person name="Murphy D."/>
        </authorList>
    </citation>
    <scope>NUCLEOTIDE SEQUENCE [LARGE SCALE GENOMIC DNA]</scope>
    <source>
        <strain evidence="2 3">OL-4</strain>
    </source>
</reference>
<dbReference type="EMBL" id="CGIH01000026">
    <property type="protein sequence ID" value="CFX51831.1"/>
    <property type="molecule type" value="Genomic_DNA"/>
</dbReference>
<gene>
    <name evidence="2" type="ORF">1367</name>
</gene>
<dbReference type="PANTHER" id="PTHR32329:SF2">
    <property type="entry name" value="BIFUNCTIONAL PROTEIN [INCLUDES 2-HYDROXYACYL-COA DEHYDRATASE (N-TER) AND ITS ACTIVATOR DOMAIN (C_TERM)"/>
    <property type="match status" value="1"/>
</dbReference>
<dbReference type="AlphaFoldDB" id="A0A0E4C8L3"/>
<feature type="domain" description="DUF2229" evidence="1">
    <location>
        <begin position="3"/>
        <end position="216"/>
    </location>
</feature>
<sequence>MTRVGIPAGLFYHYYYPLWKTFFVDLGAEVISSSLTNRQTVEKGIAVALDEACFPIKVYFGHIQELNELGPDYLFLPRLVSVEARSYICPKFMGLPDMIKASLPDLPPIIDMVVDMSINSKGLEQEIKRVGNIFTTNEKAISQAFRHGREELCKYRQLMQTGFSSSEAIEIWEGQERLLTTSADLQLGVLGHGYSLYDRCISMNLIGHLREMGCRVKLVETCSQDEIEKAAASLPKRVFWTLGRKNVGAALHMASDDEIDGLVYLACFGCGPDSMIKEFIERRSNGKPFLGITIDEHTGEAGLLTRLEAFCDMLRRRRKIDFESNLPPYGQYACGSENSL</sequence>
<name>A0A0E4C8L3_9FIRM</name>
<evidence type="ECO:0000313" key="3">
    <source>
        <dbReference type="Proteomes" id="UP000045545"/>
    </source>
</evidence>